<dbReference type="Proteomes" id="UP000029095">
    <property type="component" value="Unassembled WGS sequence"/>
</dbReference>
<dbReference type="RefSeq" id="WP_043382007.1">
    <property type="nucleotide sequence ID" value="NZ_KN039947.1"/>
</dbReference>
<protein>
    <recommendedName>
        <fullName evidence="1">DUF5753 domain-containing protein</fullName>
    </recommendedName>
</protein>
<dbReference type="AlphaFoldDB" id="A0A086MTD1"/>
<dbReference type="EMBL" id="JNFQ01000003">
    <property type="protein sequence ID" value="KFG72149.1"/>
    <property type="molecule type" value="Genomic_DNA"/>
</dbReference>
<feature type="domain" description="DUF5753" evidence="1">
    <location>
        <begin position="6"/>
        <end position="52"/>
    </location>
</feature>
<evidence type="ECO:0000313" key="3">
    <source>
        <dbReference type="Proteomes" id="UP000029095"/>
    </source>
</evidence>
<evidence type="ECO:0000259" key="1">
    <source>
        <dbReference type="Pfam" id="PF19054"/>
    </source>
</evidence>
<dbReference type="InterPro" id="IPR043917">
    <property type="entry name" value="DUF5753"/>
</dbReference>
<name>A0A086MTD1_9ACTN</name>
<dbReference type="Pfam" id="PF19054">
    <property type="entry name" value="DUF5753"/>
    <property type="match status" value="1"/>
</dbReference>
<organism evidence="2 3">
    <name type="scientific">Streptomyces mutabilis</name>
    <dbReference type="NCBI Taxonomy" id="67332"/>
    <lineage>
        <taxon>Bacteria</taxon>
        <taxon>Bacillati</taxon>
        <taxon>Actinomycetota</taxon>
        <taxon>Actinomycetes</taxon>
        <taxon>Kitasatosporales</taxon>
        <taxon>Streptomycetaceae</taxon>
        <taxon>Streptomyces</taxon>
    </lineage>
</organism>
<proteinExistence type="predicted"/>
<dbReference type="STRING" id="1915400.FM21_28650"/>
<comment type="caution">
    <text evidence="2">The sequence shown here is derived from an EMBL/GenBank/DDBJ whole genome shotgun (WGS) entry which is preliminary data.</text>
</comment>
<sequence length="63" mass="7239">MFLHARIVVWVETGYSGELVQKTTAVDQLQLPYDRVRDMALSPGESREFIERMLEEAPCEPSI</sequence>
<dbReference type="HOGENOM" id="CLU_2884072_0_0_11"/>
<evidence type="ECO:0000313" key="2">
    <source>
        <dbReference type="EMBL" id="KFG72149.1"/>
    </source>
</evidence>
<accession>A0A086MTD1</accession>
<reference evidence="2 3" key="1">
    <citation type="submission" date="2014-05" db="EMBL/GenBank/DDBJ databases">
        <title>Complete genome sequence of the Streptomyces mutabilis TRM45540.</title>
        <authorList>
            <person name="Luo X."/>
            <person name="Zhang L."/>
        </authorList>
    </citation>
    <scope>NUCLEOTIDE SEQUENCE [LARGE SCALE GENOMIC DNA]</scope>
    <source>
        <strain evidence="2 3">TRM45540</strain>
    </source>
</reference>
<gene>
    <name evidence="2" type="ORF">FM21_28650</name>
</gene>
<keyword evidence="3" id="KW-1185">Reference proteome</keyword>